<gene>
    <name evidence="5" type="primary">trxB_1</name>
    <name evidence="5" type="ORF">MB901379_01726</name>
</gene>
<feature type="domain" description="FAD/NAD(P)-binding" evidence="4">
    <location>
        <begin position="5"/>
        <end position="288"/>
    </location>
</feature>
<evidence type="ECO:0000256" key="3">
    <source>
        <dbReference type="ARBA" id="ARBA00048132"/>
    </source>
</evidence>
<reference evidence="6" key="1">
    <citation type="submission" date="2018-02" db="EMBL/GenBank/DDBJ databases">
        <authorList>
            <person name="Seth-Smith MB H."/>
            <person name="Seth-Smith H."/>
        </authorList>
    </citation>
    <scope>NUCLEOTIDE SEQUENCE [LARGE SCALE GENOMIC DNA]</scope>
</reference>
<dbReference type="InterPro" id="IPR050097">
    <property type="entry name" value="Ferredoxin-NADP_redctase_2"/>
</dbReference>
<dbReference type="EMBL" id="LR130759">
    <property type="protein sequence ID" value="VDM88170.1"/>
    <property type="molecule type" value="Genomic_DNA"/>
</dbReference>
<evidence type="ECO:0000259" key="4">
    <source>
        <dbReference type="Pfam" id="PF07992"/>
    </source>
</evidence>
<dbReference type="Gene3D" id="3.50.50.60">
    <property type="entry name" value="FAD/NAD(P)-binding domain"/>
    <property type="match status" value="2"/>
</dbReference>
<dbReference type="PRINTS" id="PR00368">
    <property type="entry name" value="FADPNR"/>
</dbReference>
<dbReference type="KEGG" id="mbai:MB901379_01726"/>
<dbReference type="RefSeq" id="WP_158016182.1">
    <property type="nucleotide sequence ID" value="NZ_CBCSKE010000015.1"/>
</dbReference>
<dbReference type="GO" id="GO:0004791">
    <property type="term" value="F:thioredoxin-disulfide reductase (NADPH) activity"/>
    <property type="evidence" value="ECO:0007669"/>
    <property type="project" value="UniProtKB-EC"/>
</dbReference>
<dbReference type="SUPFAM" id="SSF51905">
    <property type="entry name" value="FAD/NAD(P)-binding domain"/>
    <property type="match status" value="1"/>
</dbReference>
<evidence type="ECO:0000313" key="5">
    <source>
        <dbReference type="EMBL" id="VDM88170.1"/>
    </source>
</evidence>
<dbReference type="OrthoDB" id="9786503at2"/>
<protein>
    <submittedName>
        <fullName evidence="5">Thioredoxin reductase</fullName>
        <ecNumber evidence="5">1.8.1.9</ecNumber>
    </submittedName>
</protein>
<dbReference type="PRINTS" id="PR00469">
    <property type="entry name" value="PNDRDTASEII"/>
</dbReference>
<dbReference type="InterPro" id="IPR036188">
    <property type="entry name" value="FAD/NAD-bd_sf"/>
</dbReference>
<dbReference type="Proteomes" id="UP000269998">
    <property type="component" value="Chromosome"/>
</dbReference>
<evidence type="ECO:0000256" key="1">
    <source>
        <dbReference type="ARBA" id="ARBA00022630"/>
    </source>
</evidence>
<keyword evidence="1" id="KW-0285">Flavoprotein</keyword>
<dbReference type="Pfam" id="PF07992">
    <property type="entry name" value="Pyr_redox_2"/>
    <property type="match status" value="1"/>
</dbReference>
<proteinExistence type="predicted"/>
<evidence type="ECO:0000313" key="6">
    <source>
        <dbReference type="Proteomes" id="UP000269998"/>
    </source>
</evidence>
<keyword evidence="6" id="KW-1185">Reference proteome</keyword>
<organism evidence="5 6">
    <name type="scientific">Mycobacterium basiliense</name>
    <dbReference type="NCBI Taxonomy" id="2094119"/>
    <lineage>
        <taxon>Bacteria</taxon>
        <taxon>Bacillati</taxon>
        <taxon>Actinomycetota</taxon>
        <taxon>Actinomycetes</taxon>
        <taxon>Mycobacteriales</taxon>
        <taxon>Mycobacteriaceae</taxon>
        <taxon>Mycobacterium</taxon>
    </lineage>
</organism>
<dbReference type="EC" id="1.8.1.9" evidence="5"/>
<dbReference type="PANTHER" id="PTHR48105">
    <property type="entry name" value="THIOREDOXIN REDUCTASE 1-RELATED-RELATED"/>
    <property type="match status" value="1"/>
</dbReference>
<accession>A0A447GCE1</accession>
<dbReference type="AlphaFoldDB" id="A0A447GCE1"/>
<evidence type="ECO:0000256" key="2">
    <source>
        <dbReference type="ARBA" id="ARBA00023002"/>
    </source>
</evidence>
<name>A0A447GCE1_9MYCO</name>
<sequence>MTDLYDVVVIGGGPAGLSAALTLARARRSVLVLDTGQARNERAAGVHDFLTRDGCAPAELISVGRAEVTRYGGQVAERQVVSARREGSAFAVSVDGGDTIRARKLLVASGLVDELPDIKGLATLWGTDVLYCPYCHGWEFSDQHIGVLVTSAESVHQALMFRQWSPQITLFLNGTTDPSGSERRQLDARQITVVTPVVTEVSSRNGRLDAVVLADGDRVELAALALLPRMVARSEILAGLGLRRVAHPSGLGENLQTDGGGRTSVPGVYAAGNVADISAHVVNSASSGLLAAMAVNADLVEEDTERAVLG</sequence>
<comment type="catalytic activity">
    <reaction evidence="3">
        <text>[thioredoxin]-dithiol + NADP(+) = [thioredoxin]-disulfide + NADPH + H(+)</text>
        <dbReference type="Rhea" id="RHEA:20345"/>
        <dbReference type="Rhea" id="RHEA-COMP:10698"/>
        <dbReference type="Rhea" id="RHEA-COMP:10700"/>
        <dbReference type="ChEBI" id="CHEBI:15378"/>
        <dbReference type="ChEBI" id="CHEBI:29950"/>
        <dbReference type="ChEBI" id="CHEBI:50058"/>
        <dbReference type="ChEBI" id="CHEBI:57783"/>
        <dbReference type="ChEBI" id="CHEBI:58349"/>
        <dbReference type="EC" id="1.8.1.9"/>
    </reaction>
</comment>
<dbReference type="InterPro" id="IPR023753">
    <property type="entry name" value="FAD/NAD-binding_dom"/>
</dbReference>
<keyword evidence="2 5" id="KW-0560">Oxidoreductase</keyword>